<dbReference type="Pfam" id="PF02566">
    <property type="entry name" value="OsmC"/>
    <property type="match status" value="1"/>
</dbReference>
<dbReference type="Pfam" id="PF01152">
    <property type="entry name" value="Bac_globin"/>
    <property type="match status" value="1"/>
</dbReference>
<dbReference type="PANTHER" id="PTHR42830:SF2">
    <property type="entry name" value="OSMC_OHR FAMILY PROTEIN"/>
    <property type="match status" value="1"/>
</dbReference>
<keyword evidence="6" id="KW-1185">Reference proteome</keyword>
<dbReference type="InterPro" id="IPR009050">
    <property type="entry name" value="Globin-like_sf"/>
</dbReference>
<organism evidence="5 6">
    <name type="scientific">Planococcus salinus</name>
    <dbReference type="NCBI Taxonomy" id="1848460"/>
    <lineage>
        <taxon>Bacteria</taxon>
        <taxon>Bacillati</taxon>
        <taxon>Bacillota</taxon>
        <taxon>Bacilli</taxon>
        <taxon>Bacillales</taxon>
        <taxon>Caryophanaceae</taxon>
        <taxon>Planococcus</taxon>
    </lineage>
</organism>
<evidence type="ECO:0000313" key="6">
    <source>
        <dbReference type="Proteomes" id="UP000275473"/>
    </source>
</evidence>
<keyword evidence="4" id="KW-0408">Iron</keyword>
<dbReference type="AlphaFoldDB" id="A0A3M8PAU5"/>
<keyword evidence="2" id="KW-0349">Heme</keyword>
<protein>
    <recommendedName>
        <fullName evidence="7">OsmC family peroxiredoxin</fullName>
    </recommendedName>
</protein>
<dbReference type="GO" id="GO:0019825">
    <property type="term" value="F:oxygen binding"/>
    <property type="evidence" value="ECO:0007669"/>
    <property type="project" value="InterPro"/>
</dbReference>
<gene>
    <name evidence="5" type="ORF">EEX84_02670</name>
</gene>
<proteinExistence type="predicted"/>
<evidence type="ECO:0000256" key="1">
    <source>
        <dbReference type="ARBA" id="ARBA00022448"/>
    </source>
</evidence>
<dbReference type="SUPFAM" id="SSF46458">
    <property type="entry name" value="Globin-like"/>
    <property type="match status" value="1"/>
</dbReference>
<comment type="caution">
    <text evidence="5">The sequence shown here is derived from an EMBL/GenBank/DDBJ whole genome shotgun (WGS) entry which is preliminary data.</text>
</comment>
<dbReference type="RefSeq" id="WP_123164051.1">
    <property type="nucleotide sequence ID" value="NZ_RIAX01000002.1"/>
</dbReference>
<evidence type="ECO:0000256" key="3">
    <source>
        <dbReference type="ARBA" id="ARBA00022723"/>
    </source>
</evidence>
<dbReference type="Proteomes" id="UP000275473">
    <property type="component" value="Unassembled WGS sequence"/>
</dbReference>
<dbReference type="InterPro" id="IPR015946">
    <property type="entry name" value="KH_dom-like_a/b"/>
</dbReference>
<dbReference type="InterPro" id="IPR003718">
    <property type="entry name" value="OsmC/Ohr_fam"/>
</dbReference>
<dbReference type="InterPro" id="IPR012292">
    <property type="entry name" value="Globin/Proto"/>
</dbReference>
<dbReference type="InterPro" id="IPR036102">
    <property type="entry name" value="OsmC/Ohrsf"/>
</dbReference>
<dbReference type="Gene3D" id="3.30.300.20">
    <property type="match status" value="1"/>
</dbReference>
<dbReference type="GO" id="GO:0020037">
    <property type="term" value="F:heme binding"/>
    <property type="evidence" value="ECO:0007669"/>
    <property type="project" value="InterPro"/>
</dbReference>
<evidence type="ECO:0008006" key="7">
    <source>
        <dbReference type="Google" id="ProtNLM"/>
    </source>
</evidence>
<dbReference type="SUPFAM" id="SSF82784">
    <property type="entry name" value="OsmC-like"/>
    <property type="match status" value="1"/>
</dbReference>
<evidence type="ECO:0000313" key="5">
    <source>
        <dbReference type="EMBL" id="RNF40350.1"/>
    </source>
</evidence>
<dbReference type="GO" id="GO:0046872">
    <property type="term" value="F:metal ion binding"/>
    <property type="evidence" value="ECO:0007669"/>
    <property type="project" value="UniProtKB-KW"/>
</dbReference>
<dbReference type="PANTHER" id="PTHR42830">
    <property type="entry name" value="OSMOTICALLY INDUCIBLE FAMILY PROTEIN"/>
    <property type="match status" value="1"/>
</dbReference>
<dbReference type="InterPro" id="IPR001486">
    <property type="entry name" value="Hemoglobin_trunc"/>
</dbReference>
<reference evidence="5 6" key="1">
    <citation type="journal article" date="2018" name="Int. J. Syst. Evol. Microbiol.">
        <title>Planococcus salinus sp. nov., a moderately halophilic bacterium isolated from a saline-alkali soil.</title>
        <authorList>
            <person name="Gan L."/>
        </authorList>
    </citation>
    <scope>NUCLEOTIDE SEQUENCE [LARGE SCALE GENOMIC DNA]</scope>
    <source>
        <strain evidence="5 6">LCB217</strain>
    </source>
</reference>
<dbReference type="OrthoDB" id="2883426at2"/>
<dbReference type="EMBL" id="RIAX01000002">
    <property type="protein sequence ID" value="RNF40350.1"/>
    <property type="molecule type" value="Genomic_DNA"/>
</dbReference>
<dbReference type="Gene3D" id="1.10.490.10">
    <property type="entry name" value="Globins"/>
    <property type="match status" value="1"/>
</dbReference>
<name>A0A3M8PAU5_9BACL</name>
<keyword evidence="1" id="KW-0813">Transport</keyword>
<accession>A0A3M8PAU5</accession>
<evidence type="ECO:0000256" key="4">
    <source>
        <dbReference type="ARBA" id="ARBA00023004"/>
    </source>
</evidence>
<sequence length="264" mass="29567">MEDLVFRTQVQWSGTGNEGEGQLTIGEEVLPCSSPENMGGKGVGVSPEELLIGSVSSCYSGTLFTLLTKIGLPVDRINISAEGFVSDYPVKTKFSQLILHPTIIGGDSSKQSDYEEAAAKARIFCFIGKAIEGNVDYRVGTVHVKELLVRQGKIDELVEKFYQKLMEQPYFSSMFAERNVSVETLKERQKQFISKLANENAPDKNHSDIEQMKKRHPFSTTPERAEIWLNLMEETMTEIQLPQATIELLVGKMNRLMKPLLNES</sequence>
<keyword evidence="3" id="KW-0479">Metal-binding</keyword>
<dbReference type="InterPro" id="IPR052707">
    <property type="entry name" value="OsmC_Ohr_Peroxiredoxin"/>
</dbReference>
<evidence type="ECO:0000256" key="2">
    <source>
        <dbReference type="ARBA" id="ARBA00022617"/>
    </source>
</evidence>